<dbReference type="PANTHER" id="PTHR24351">
    <property type="entry name" value="RIBOSOMAL PROTEIN S6 KINASE"/>
    <property type="match status" value="1"/>
</dbReference>
<dbReference type="Pfam" id="PF00069">
    <property type="entry name" value="Pkinase"/>
    <property type="match status" value="1"/>
</dbReference>
<feature type="non-terminal residue" evidence="7">
    <location>
        <position position="112"/>
    </location>
</feature>
<evidence type="ECO:0000256" key="5">
    <source>
        <dbReference type="ARBA" id="ARBA00022840"/>
    </source>
</evidence>
<dbReference type="AlphaFoldDB" id="A0A2J7ZJS6"/>
<gene>
    <name evidence="7" type="ORF">TSOC_013657</name>
</gene>
<dbReference type="GO" id="GO:0004674">
    <property type="term" value="F:protein serine/threonine kinase activity"/>
    <property type="evidence" value="ECO:0007669"/>
    <property type="project" value="UniProtKB-KW"/>
</dbReference>
<keyword evidence="3" id="KW-0547">Nucleotide-binding</keyword>
<dbReference type="EMBL" id="PGGS01001338">
    <property type="protein sequence ID" value="PNH00519.1"/>
    <property type="molecule type" value="Genomic_DNA"/>
</dbReference>
<evidence type="ECO:0000259" key="6">
    <source>
        <dbReference type="PROSITE" id="PS50011"/>
    </source>
</evidence>
<evidence type="ECO:0000256" key="4">
    <source>
        <dbReference type="ARBA" id="ARBA00022777"/>
    </source>
</evidence>
<dbReference type="InterPro" id="IPR000719">
    <property type="entry name" value="Prot_kinase_dom"/>
</dbReference>
<dbReference type="InterPro" id="IPR011009">
    <property type="entry name" value="Kinase-like_dom_sf"/>
</dbReference>
<dbReference type="InterPro" id="IPR008271">
    <property type="entry name" value="Ser/Thr_kinase_AS"/>
</dbReference>
<dbReference type="PROSITE" id="PS50011">
    <property type="entry name" value="PROTEIN_KINASE_DOM"/>
    <property type="match status" value="1"/>
</dbReference>
<keyword evidence="2" id="KW-0808">Transferase</keyword>
<reference evidence="7 8" key="1">
    <citation type="journal article" date="2017" name="Mol. Biol. Evol.">
        <title>The 4-celled Tetrabaena socialis nuclear genome reveals the essential components for genetic control of cell number at the origin of multicellularity in the volvocine lineage.</title>
        <authorList>
            <person name="Featherston J."/>
            <person name="Arakaki Y."/>
            <person name="Hanschen E.R."/>
            <person name="Ferris P.J."/>
            <person name="Michod R.E."/>
            <person name="Olson B.J.S.C."/>
            <person name="Nozaki H."/>
            <person name="Durand P.M."/>
        </authorList>
    </citation>
    <scope>NUCLEOTIDE SEQUENCE [LARGE SCALE GENOMIC DNA]</scope>
    <source>
        <strain evidence="7 8">NIES-571</strain>
    </source>
</reference>
<dbReference type="PROSITE" id="PS00108">
    <property type="entry name" value="PROTEIN_KINASE_ST"/>
    <property type="match status" value="1"/>
</dbReference>
<dbReference type="Proteomes" id="UP000236333">
    <property type="component" value="Unassembled WGS sequence"/>
</dbReference>
<feature type="domain" description="Protein kinase" evidence="6">
    <location>
        <begin position="1"/>
        <end position="112"/>
    </location>
</feature>
<proteinExistence type="predicted"/>
<accession>A0A2J7ZJS6</accession>
<evidence type="ECO:0000256" key="2">
    <source>
        <dbReference type="ARBA" id="ARBA00022679"/>
    </source>
</evidence>
<organism evidence="7 8">
    <name type="scientific">Tetrabaena socialis</name>
    <dbReference type="NCBI Taxonomy" id="47790"/>
    <lineage>
        <taxon>Eukaryota</taxon>
        <taxon>Viridiplantae</taxon>
        <taxon>Chlorophyta</taxon>
        <taxon>core chlorophytes</taxon>
        <taxon>Chlorophyceae</taxon>
        <taxon>CS clade</taxon>
        <taxon>Chlamydomonadales</taxon>
        <taxon>Tetrabaenaceae</taxon>
        <taxon>Tetrabaena</taxon>
    </lineage>
</organism>
<protein>
    <submittedName>
        <fullName evidence="7">cAMP-dependent protein kinase catalytic subunit gamma</fullName>
    </submittedName>
</protein>
<evidence type="ECO:0000256" key="1">
    <source>
        <dbReference type="ARBA" id="ARBA00022527"/>
    </source>
</evidence>
<evidence type="ECO:0000256" key="3">
    <source>
        <dbReference type="ARBA" id="ARBA00022741"/>
    </source>
</evidence>
<evidence type="ECO:0000313" key="7">
    <source>
        <dbReference type="EMBL" id="PNH00519.1"/>
    </source>
</evidence>
<keyword evidence="4 7" id="KW-0418">Kinase</keyword>
<dbReference type="SUPFAM" id="SSF56112">
    <property type="entry name" value="Protein kinase-like (PK-like)"/>
    <property type="match status" value="1"/>
</dbReference>
<keyword evidence="5" id="KW-0067">ATP-binding</keyword>
<evidence type="ECO:0000313" key="8">
    <source>
        <dbReference type="Proteomes" id="UP000236333"/>
    </source>
</evidence>
<name>A0A2J7ZJS6_9CHLO</name>
<keyword evidence="8" id="KW-1185">Reference proteome</keyword>
<dbReference type="Gene3D" id="1.10.510.10">
    <property type="entry name" value="Transferase(Phosphotransferase) domain 1"/>
    <property type="match status" value="1"/>
</dbReference>
<sequence>MEYCPGGDLDRLARAHTHKTLVPRTCWLAHVVAGPAVVWRAMPEAAACFYAAGVVLALQALHGRCIVYRDLKPGNVLVDGGGYPVLADFGLAKVLAGPAGRATSACGTLDYM</sequence>
<dbReference type="OrthoDB" id="545463at2759"/>
<dbReference type="GO" id="GO:0005524">
    <property type="term" value="F:ATP binding"/>
    <property type="evidence" value="ECO:0007669"/>
    <property type="project" value="UniProtKB-KW"/>
</dbReference>
<keyword evidence="1" id="KW-0723">Serine/threonine-protein kinase</keyword>
<comment type="caution">
    <text evidence="7">The sequence shown here is derived from an EMBL/GenBank/DDBJ whole genome shotgun (WGS) entry which is preliminary data.</text>
</comment>